<keyword evidence="6" id="KW-0249">Electron transport</keyword>
<evidence type="ECO:0000313" key="10">
    <source>
        <dbReference type="EMBL" id="SDJ89146.1"/>
    </source>
</evidence>
<evidence type="ECO:0000256" key="2">
    <source>
        <dbReference type="ARBA" id="ARBA00004418"/>
    </source>
</evidence>
<proteinExistence type="predicted"/>
<name>A0A1G8XFE7_9GAMM</name>
<dbReference type="Pfam" id="PF14537">
    <property type="entry name" value="Cytochrom_c3_2"/>
    <property type="match status" value="1"/>
</dbReference>
<feature type="signal peptide" evidence="8">
    <location>
        <begin position="1"/>
        <end position="22"/>
    </location>
</feature>
<dbReference type="EMBL" id="FNEM01000015">
    <property type="protein sequence ID" value="SDJ89146.1"/>
    <property type="molecule type" value="Genomic_DNA"/>
</dbReference>
<keyword evidence="3" id="KW-0813">Transport</keyword>
<evidence type="ECO:0000256" key="4">
    <source>
        <dbReference type="ARBA" id="ARBA00022617"/>
    </source>
</evidence>
<evidence type="ECO:0000256" key="7">
    <source>
        <dbReference type="ARBA" id="ARBA00023004"/>
    </source>
</evidence>
<evidence type="ECO:0000313" key="11">
    <source>
        <dbReference type="Proteomes" id="UP000199527"/>
    </source>
</evidence>
<protein>
    <submittedName>
        <fullName evidence="10">Cytochrome c3</fullName>
    </submittedName>
</protein>
<dbReference type="InterPro" id="IPR036280">
    <property type="entry name" value="Multihaem_cyt_sf"/>
</dbReference>
<organism evidence="10 11">
    <name type="scientific">Ferrimonas sediminum</name>
    <dbReference type="NCBI Taxonomy" id="718193"/>
    <lineage>
        <taxon>Bacteria</taxon>
        <taxon>Pseudomonadati</taxon>
        <taxon>Pseudomonadota</taxon>
        <taxon>Gammaproteobacteria</taxon>
        <taxon>Alteromonadales</taxon>
        <taxon>Ferrimonadaceae</taxon>
        <taxon>Ferrimonas</taxon>
    </lineage>
</organism>
<evidence type="ECO:0000259" key="9">
    <source>
        <dbReference type="Pfam" id="PF14537"/>
    </source>
</evidence>
<dbReference type="SUPFAM" id="SSF48695">
    <property type="entry name" value="Multiheme cytochromes"/>
    <property type="match status" value="1"/>
</dbReference>
<evidence type="ECO:0000256" key="8">
    <source>
        <dbReference type="SAM" id="SignalP"/>
    </source>
</evidence>
<dbReference type="AlphaFoldDB" id="A0A1G8XFE7"/>
<dbReference type="Proteomes" id="UP000199527">
    <property type="component" value="Unassembled WGS sequence"/>
</dbReference>
<dbReference type="OrthoDB" id="5397337at2"/>
<dbReference type="InterPro" id="IPR012286">
    <property type="entry name" value="Tetrahaem_cytochrome"/>
</dbReference>
<evidence type="ECO:0000256" key="5">
    <source>
        <dbReference type="ARBA" id="ARBA00022723"/>
    </source>
</evidence>
<dbReference type="GO" id="GO:0046872">
    <property type="term" value="F:metal ion binding"/>
    <property type="evidence" value="ECO:0007669"/>
    <property type="project" value="UniProtKB-KW"/>
</dbReference>
<keyword evidence="11" id="KW-1185">Reference proteome</keyword>
<feature type="chain" id="PRO_5011552118" evidence="8">
    <location>
        <begin position="23"/>
        <end position="112"/>
    </location>
</feature>
<keyword evidence="8" id="KW-0732">Signal</keyword>
<evidence type="ECO:0000256" key="6">
    <source>
        <dbReference type="ARBA" id="ARBA00022982"/>
    </source>
</evidence>
<comment type="subcellular location">
    <subcellularLocation>
        <location evidence="2">Periplasm</location>
    </subcellularLocation>
</comment>
<feature type="domain" description="Tetrahaem cytochrome" evidence="9">
    <location>
        <begin position="30"/>
        <end position="105"/>
    </location>
</feature>
<comment type="cofactor">
    <cofactor evidence="1">
        <name>heme c</name>
        <dbReference type="ChEBI" id="CHEBI:61717"/>
    </cofactor>
</comment>
<dbReference type="RefSeq" id="WP_090366906.1">
    <property type="nucleotide sequence ID" value="NZ_FNEM01000015.1"/>
</dbReference>
<keyword evidence="7" id="KW-0408">Iron</keyword>
<sequence length="112" mass="12419">MKKRSLTLLAVAGLLFSFHGMATEPLADRHGGFGIECVDCHQTDTPTKRAKSKTCKGCHGDKVDVPLFQAEERSVDFHESPHGSVRCTKCHLAHQQPVMYCNECHAFEKPVP</sequence>
<dbReference type="Gene3D" id="1.10.1130.10">
    <property type="entry name" value="Flavocytochrome C3, Chain A"/>
    <property type="match status" value="1"/>
</dbReference>
<evidence type="ECO:0000256" key="3">
    <source>
        <dbReference type="ARBA" id="ARBA00022448"/>
    </source>
</evidence>
<keyword evidence="4" id="KW-0349">Heme</keyword>
<dbReference type="GO" id="GO:0042597">
    <property type="term" value="C:periplasmic space"/>
    <property type="evidence" value="ECO:0007669"/>
    <property type="project" value="UniProtKB-SubCell"/>
</dbReference>
<accession>A0A1G8XFE7</accession>
<evidence type="ECO:0000256" key="1">
    <source>
        <dbReference type="ARBA" id="ARBA00001926"/>
    </source>
</evidence>
<reference evidence="11" key="1">
    <citation type="submission" date="2016-10" db="EMBL/GenBank/DDBJ databases">
        <authorList>
            <person name="Varghese N."/>
            <person name="Submissions S."/>
        </authorList>
    </citation>
    <scope>NUCLEOTIDE SEQUENCE [LARGE SCALE GENOMIC DNA]</scope>
    <source>
        <strain evidence="11">DSM 23317</strain>
    </source>
</reference>
<keyword evidence="5" id="KW-0479">Metal-binding</keyword>
<gene>
    <name evidence="10" type="ORF">SAMN04488540_11517</name>
</gene>